<dbReference type="OrthoDB" id="9790442at2"/>
<dbReference type="GO" id="GO:0032993">
    <property type="term" value="C:protein-DNA complex"/>
    <property type="evidence" value="ECO:0007669"/>
    <property type="project" value="TreeGrafter"/>
</dbReference>
<evidence type="ECO:0000256" key="3">
    <source>
        <dbReference type="ARBA" id="ARBA00023015"/>
    </source>
</evidence>
<protein>
    <submittedName>
        <fullName evidence="10">Response regulator transcription factor</fullName>
    </submittedName>
</protein>
<dbReference type="PROSITE" id="PS51755">
    <property type="entry name" value="OMPR_PHOB"/>
    <property type="match status" value="1"/>
</dbReference>
<dbReference type="PROSITE" id="PS50110">
    <property type="entry name" value="RESPONSE_REGULATORY"/>
    <property type="match status" value="1"/>
</dbReference>
<keyword evidence="2" id="KW-0902">Two-component regulatory system</keyword>
<evidence type="ECO:0000256" key="1">
    <source>
        <dbReference type="ARBA" id="ARBA00022553"/>
    </source>
</evidence>
<dbReference type="InterPro" id="IPR039420">
    <property type="entry name" value="WalR-like"/>
</dbReference>
<dbReference type="SUPFAM" id="SSF52172">
    <property type="entry name" value="CheY-like"/>
    <property type="match status" value="1"/>
</dbReference>
<proteinExistence type="predicted"/>
<dbReference type="SMART" id="SM00448">
    <property type="entry name" value="REC"/>
    <property type="match status" value="1"/>
</dbReference>
<feature type="domain" description="Response regulatory" evidence="8">
    <location>
        <begin position="2"/>
        <end position="116"/>
    </location>
</feature>
<dbReference type="InterPro" id="IPR001867">
    <property type="entry name" value="OmpR/PhoB-type_DNA-bd"/>
</dbReference>
<keyword evidence="5" id="KW-0804">Transcription</keyword>
<dbReference type="EMBL" id="SIXF01000013">
    <property type="protein sequence ID" value="TBO41395.1"/>
    <property type="molecule type" value="Genomic_DNA"/>
</dbReference>
<keyword evidence="4 7" id="KW-0238">DNA-binding</keyword>
<dbReference type="InterPro" id="IPR001789">
    <property type="entry name" value="Sig_transdc_resp-reg_receiver"/>
</dbReference>
<evidence type="ECO:0000313" key="10">
    <source>
        <dbReference type="EMBL" id="TBO41395.1"/>
    </source>
</evidence>
<evidence type="ECO:0000259" key="9">
    <source>
        <dbReference type="PROSITE" id="PS51755"/>
    </source>
</evidence>
<evidence type="ECO:0000256" key="4">
    <source>
        <dbReference type="ARBA" id="ARBA00023125"/>
    </source>
</evidence>
<keyword evidence="3" id="KW-0805">Transcription regulation</keyword>
<dbReference type="GO" id="GO:0000156">
    <property type="term" value="F:phosphorelay response regulator activity"/>
    <property type="evidence" value="ECO:0007669"/>
    <property type="project" value="TreeGrafter"/>
</dbReference>
<evidence type="ECO:0000256" key="5">
    <source>
        <dbReference type="ARBA" id="ARBA00023163"/>
    </source>
</evidence>
<evidence type="ECO:0000256" key="6">
    <source>
        <dbReference type="PROSITE-ProRule" id="PRU00169"/>
    </source>
</evidence>
<dbReference type="Pfam" id="PF00486">
    <property type="entry name" value="Trans_reg_C"/>
    <property type="match status" value="1"/>
</dbReference>
<dbReference type="Gene3D" id="6.10.250.690">
    <property type="match status" value="1"/>
</dbReference>
<evidence type="ECO:0000256" key="2">
    <source>
        <dbReference type="ARBA" id="ARBA00023012"/>
    </source>
</evidence>
<dbReference type="Gene3D" id="3.40.50.2300">
    <property type="match status" value="1"/>
</dbReference>
<dbReference type="InterPro" id="IPR011006">
    <property type="entry name" value="CheY-like_superfamily"/>
</dbReference>
<reference evidence="10 11" key="1">
    <citation type="submission" date="2019-02" db="EMBL/GenBank/DDBJ databases">
        <title>Pedobacter kyonggii whole genome sequence analysis.</title>
        <authorList>
            <person name="Dahal R.H."/>
        </authorList>
    </citation>
    <scope>NUCLEOTIDE SEQUENCE [LARGE SCALE GENOMIC DNA]</scope>
    <source>
        <strain evidence="10 11">K-4-11-1</strain>
    </source>
</reference>
<feature type="modified residue" description="4-aspartylphosphate" evidence="6">
    <location>
        <position position="51"/>
    </location>
</feature>
<dbReference type="InterPro" id="IPR036388">
    <property type="entry name" value="WH-like_DNA-bd_sf"/>
</dbReference>
<dbReference type="SMART" id="SM00862">
    <property type="entry name" value="Trans_reg_C"/>
    <property type="match status" value="1"/>
</dbReference>
<dbReference type="GO" id="GO:0000976">
    <property type="term" value="F:transcription cis-regulatory region binding"/>
    <property type="evidence" value="ECO:0007669"/>
    <property type="project" value="TreeGrafter"/>
</dbReference>
<feature type="DNA-binding region" description="OmpR/PhoB-type" evidence="7">
    <location>
        <begin position="124"/>
        <end position="224"/>
    </location>
</feature>
<dbReference type="PANTHER" id="PTHR48111">
    <property type="entry name" value="REGULATOR OF RPOS"/>
    <property type="match status" value="1"/>
</dbReference>
<keyword evidence="1 6" id="KW-0597">Phosphoprotein</keyword>
<evidence type="ECO:0000313" key="11">
    <source>
        <dbReference type="Proteomes" id="UP000291819"/>
    </source>
</evidence>
<evidence type="ECO:0000259" key="8">
    <source>
        <dbReference type="PROSITE" id="PS50110"/>
    </source>
</evidence>
<accession>A0A4Q9HB42</accession>
<evidence type="ECO:0000256" key="7">
    <source>
        <dbReference type="PROSITE-ProRule" id="PRU01091"/>
    </source>
</evidence>
<sequence>MKVLIIEDEKTLAFEMEKFLKKAFFLCDMAHSFKQGFNKLELNQYDYVLIDLGLPDGDGFELLSKAKKSNPDAAYIILTARGKLEDRVAGLDMGADDYLAKPFFLPELQSRMQAIARRKFNITEELIPLGNFSIDLQKRFVFFEEEQIELSRKEFDLLSYLLLHKNRVLTRIQLSEHIWGNFVDDDYDSNYIDAHIKNIRKKLNVYAPTEWLETVRGVGYRIKKVI</sequence>
<gene>
    <name evidence="10" type="ORF">EYS08_14260</name>
</gene>
<dbReference type="Pfam" id="PF00072">
    <property type="entry name" value="Response_reg"/>
    <property type="match status" value="1"/>
</dbReference>
<comment type="caution">
    <text evidence="10">The sequence shown here is derived from an EMBL/GenBank/DDBJ whole genome shotgun (WGS) entry which is preliminary data.</text>
</comment>
<dbReference type="GO" id="GO:0005829">
    <property type="term" value="C:cytosol"/>
    <property type="evidence" value="ECO:0007669"/>
    <property type="project" value="TreeGrafter"/>
</dbReference>
<dbReference type="Proteomes" id="UP000291819">
    <property type="component" value="Unassembled WGS sequence"/>
</dbReference>
<keyword evidence="11" id="KW-1185">Reference proteome</keyword>
<dbReference type="RefSeq" id="WP_131030676.1">
    <property type="nucleotide sequence ID" value="NZ_SIXF01000013.1"/>
</dbReference>
<dbReference type="PANTHER" id="PTHR48111:SF22">
    <property type="entry name" value="REGULATOR OF RPOS"/>
    <property type="match status" value="1"/>
</dbReference>
<dbReference type="GO" id="GO:0006355">
    <property type="term" value="P:regulation of DNA-templated transcription"/>
    <property type="evidence" value="ECO:0007669"/>
    <property type="project" value="InterPro"/>
</dbReference>
<name>A0A4Q9HB42_9SPHI</name>
<feature type="domain" description="OmpR/PhoB-type" evidence="9">
    <location>
        <begin position="124"/>
        <end position="224"/>
    </location>
</feature>
<dbReference type="AlphaFoldDB" id="A0A4Q9HB42"/>
<dbReference type="CDD" id="cd00383">
    <property type="entry name" value="trans_reg_C"/>
    <property type="match status" value="1"/>
</dbReference>
<organism evidence="10 11">
    <name type="scientific">Pedobacter kyonggii</name>
    <dbReference type="NCBI Taxonomy" id="1926871"/>
    <lineage>
        <taxon>Bacteria</taxon>
        <taxon>Pseudomonadati</taxon>
        <taxon>Bacteroidota</taxon>
        <taxon>Sphingobacteriia</taxon>
        <taxon>Sphingobacteriales</taxon>
        <taxon>Sphingobacteriaceae</taxon>
        <taxon>Pedobacter</taxon>
    </lineage>
</organism>
<dbReference type="Gene3D" id="1.10.10.10">
    <property type="entry name" value="Winged helix-like DNA-binding domain superfamily/Winged helix DNA-binding domain"/>
    <property type="match status" value="1"/>
</dbReference>